<sequence length="113" mass="13043">MSTQSRNDVIISIIMNGKKISVSLITLHHPSLYYLPNFPLFVVSFLSLSPSSLSLLPSFFFPLLSFLPLSLLPFFSSSPFSLTPFLFFFLILSYTFFVFTLRNCRCFEYILME</sequence>
<evidence type="ECO:0000313" key="2">
    <source>
        <dbReference type="EMBL" id="POG83052.1"/>
    </source>
</evidence>
<evidence type="ECO:0000313" key="3">
    <source>
        <dbReference type="Proteomes" id="UP000018888"/>
    </source>
</evidence>
<dbReference type="Proteomes" id="UP000018888">
    <property type="component" value="Unassembled WGS sequence"/>
</dbReference>
<evidence type="ECO:0000256" key="1">
    <source>
        <dbReference type="SAM" id="Phobius"/>
    </source>
</evidence>
<keyword evidence="1" id="KW-0812">Transmembrane</keyword>
<name>A0A2P4QZL4_RHIID</name>
<reference evidence="2 3" key="2">
    <citation type="journal article" date="2018" name="New Phytol.">
        <title>High intraspecific genome diversity in the model arbuscular mycorrhizal symbiont Rhizophagus irregularis.</title>
        <authorList>
            <person name="Chen E.C.H."/>
            <person name="Morin E."/>
            <person name="Beaudet D."/>
            <person name="Noel J."/>
            <person name="Yildirir G."/>
            <person name="Ndikumana S."/>
            <person name="Charron P."/>
            <person name="St-Onge C."/>
            <person name="Giorgi J."/>
            <person name="Kruger M."/>
            <person name="Marton T."/>
            <person name="Ropars J."/>
            <person name="Grigoriev I.V."/>
            <person name="Hainaut M."/>
            <person name="Henrissat B."/>
            <person name="Roux C."/>
            <person name="Martin F."/>
            <person name="Corradi N."/>
        </authorList>
    </citation>
    <scope>NUCLEOTIDE SEQUENCE [LARGE SCALE GENOMIC DNA]</scope>
    <source>
        <strain evidence="2 3">DAOM 197198</strain>
    </source>
</reference>
<protein>
    <submittedName>
        <fullName evidence="2">Uncharacterized protein</fullName>
    </submittedName>
</protein>
<dbReference type="EMBL" id="AUPC02000002">
    <property type="protein sequence ID" value="POG83052.1"/>
    <property type="molecule type" value="Genomic_DNA"/>
</dbReference>
<keyword evidence="1" id="KW-1133">Transmembrane helix</keyword>
<reference evidence="2 3" key="1">
    <citation type="journal article" date="2013" name="Proc. Natl. Acad. Sci. U.S.A.">
        <title>Genome of an arbuscular mycorrhizal fungus provides insight into the oldest plant symbiosis.</title>
        <authorList>
            <person name="Tisserant E."/>
            <person name="Malbreil M."/>
            <person name="Kuo A."/>
            <person name="Kohler A."/>
            <person name="Symeonidi A."/>
            <person name="Balestrini R."/>
            <person name="Charron P."/>
            <person name="Duensing N."/>
            <person name="Frei Dit Frey N."/>
            <person name="Gianinazzi-Pearson V."/>
            <person name="Gilbert L.B."/>
            <person name="Handa Y."/>
            <person name="Herr J.R."/>
            <person name="Hijri M."/>
            <person name="Koul R."/>
            <person name="Kawaguchi M."/>
            <person name="Krajinski F."/>
            <person name="Lammers P.J."/>
            <person name="Masclaux F.G."/>
            <person name="Murat C."/>
            <person name="Morin E."/>
            <person name="Ndikumana S."/>
            <person name="Pagni M."/>
            <person name="Petitpierre D."/>
            <person name="Requena N."/>
            <person name="Rosikiewicz P."/>
            <person name="Riley R."/>
            <person name="Saito K."/>
            <person name="San Clemente H."/>
            <person name="Shapiro H."/>
            <person name="van Tuinen D."/>
            <person name="Becard G."/>
            <person name="Bonfante P."/>
            <person name="Paszkowski U."/>
            <person name="Shachar-Hill Y.Y."/>
            <person name="Tuskan G.A."/>
            <person name="Young P.W."/>
            <person name="Sanders I.R."/>
            <person name="Henrissat B."/>
            <person name="Rensing S.A."/>
            <person name="Grigoriev I.V."/>
            <person name="Corradi N."/>
            <person name="Roux C."/>
            <person name="Martin F."/>
        </authorList>
    </citation>
    <scope>NUCLEOTIDE SEQUENCE [LARGE SCALE GENOMIC DNA]</scope>
    <source>
        <strain evidence="2 3">DAOM 197198</strain>
    </source>
</reference>
<comment type="caution">
    <text evidence="2">The sequence shown here is derived from an EMBL/GenBank/DDBJ whole genome shotgun (WGS) entry which is preliminary data.</text>
</comment>
<dbReference type="AlphaFoldDB" id="A0A2P4QZL4"/>
<feature type="transmembrane region" description="Helical" evidence="1">
    <location>
        <begin position="82"/>
        <end position="101"/>
    </location>
</feature>
<keyword evidence="1" id="KW-0472">Membrane</keyword>
<proteinExistence type="predicted"/>
<gene>
    <name evidence="2" type="ORF">GLOIN_2v1492525</name>
</gene>
<keyword evidence="3" id="KW-1185">Reference proteome</keyword>
<accession>A0A2P4QZL4</accession>
<organism evidence="2 3">
    <name type="scientific">Rhizophagus irregularis (strain DAOM 181602 / DAOM 197198 / MUCL 43194)</name>
    <name type="common">Arbuscular mycorrhizal fungus</name>
    <name type="synonym">Glomus intraradices</name>
    <dbReference type="NCBI Taxonomy" id="747089"/>
    <lineage>
        <taxon>Eukaryota</taxon>
        <taxon>Fungi</taxon>
        <taxon>Fungi incertae sedis</taxon>
        <taxon>Mucoromycota</taxon>
        <taxon>Glomeromycotina</taxon>
        <taxon>Glomeromycetes</taxon>
        <taxon>Glomerales</taxon>
        <taxon>Glomeraceae</taxon>
        <taxon>Rhizophagus</taxon>
    </lineage>
</organism>